<evidence type="ECO:0000256" key="1">
    <source>
        <dbReference type="ARBA" id="ARBA00023015"/>
    </source>
</evidence>
<evidence type="ECO:0000313" key="5">
    <source>
        <dbReference type="EMBL" id="HCB75246.1"/>
    </source>
</evidence>
<dbReference type="InterPro" id="IPR009057">
    <property type="entry name" value="Homeodomain-like_sf"/>
</dbReference>
<evidence type="ECO:0000256" key="2">
    <source>
        <dbReference type="ARBA" id="ARBA00023125"/>
    </source>
</evidence>
<evidence type="ECO:0000313" key="6">
    <source>
        <dbReference type="Proteomes" id="UP000262699"/>
    </source>
</evidence>
<dbReference type="SUPFAM" id="SSF46689">
    <property type="entry name" value="Homeodomain-like"/>
    <property type="match status" value="1"/>
</dbReference>
<comment type="caution">
    <text evidence="5">The sequence shown here is derived from an EMBL/GenBank/DDBJ whole genome shotgun (WGS) entry which is preliminary data.</text>
</comment>
<sequence>MHRPRRSRDHRTSPIIKSFCTDRLASGADPGKPLSCRPPVPRIASRSMELKRAIEGAARAAAAAADETWHLSRRPLARGTTAFIGQTLRDAGSVGEAARRIGHAYNVVHAGHYNRVDLRPDRFSYIVDDREFPYGDDVTPAAAFEAMTLVLVLVHTMLSLVAGGDLRPSLRAVHARSPGCDDGEVARFWVAPIRHNAPVWRLDYRIETADLPVAPRFEGFGQAEVFAEAIALADAVPTGRDIAARVRAALDAGAEDQAAVARRLGLSPATLRRRLDQAGTSFRDIRADALNDAAQRMLAAAHPSADIAQALGFADGRSFARAFKAWNGVSPGQYRAAPPQALSGNVPSV</sequence>
<name>A0A3D0W946_9SPHN</name>
<reference evidence="5 6" key="1">
    <citation type="journal article" date="2018" name="Nat. Biotechnol.">
        <title>A standardized bacterial taxonomy based on genome phylogeny substantially revises the tree of life.</title>
        <authorList>
            <person name="Parks D.H."/>
            <person name="Chuvochina M."/>
            <person name="Waite D.W."/>
            <person name="Rinke C."/>
            <person name="Skarshewski A."/>
            <person name="Chaumeil P.A."/>
            <person name="Hugenholtz P."/>
        </authorList>
    </citation>
    <scope>NUCLEOTIDE SEQUENCE [LARGE SCALE GENOMIC DNA]</scope>
    <source>
        <strain evidence="5">UBA9015</strain>
    </source>
</reference>
<keyword evidence="2" id="KW-0238">DNA-binding</keyword>
<feature type="domain" description="HTH araC/xylS-type" evidence="4">
    <location>
        <begin position="240"/>
        <end position="337"/>
    </location>
</feature>
<dbReference type="SMART" id="SM00342">
    <property type="entry name" value="HTH_ARAC"/>
    <property type="match status" value="1"/>
</dbReference>
<dbReference type="AlphaFoldDB" id="A0A3D0W946"/>
<protein>
    <submittedName>
        <fullName evidence="5">AraC family transcriptional regulator</fullName>
    </submittedName>
</protein>
<dbReference type="PANTHER" id="PTHR47894">
    <property type="entry name" value="HTH-TYPE TRANSCRIPTIONAL REGULATOR GADX"/>
    <property type="match status" value="1"/>
</dbReference>
<dbReference type="Pfam" id="PF12833">
    <property type="entry name" value="HTH_18"/>
    <property type="match status" value="1"/>
</dbReference>
<dbReference type="Proteomes" id="UP000262699">
    <property type="component" value="Unassembled WGS sequence"/>
</dbReference>
<evidence type="ECO:0000259" key="4">
    <source>
        <dbReference type="PROSITE" id="PS01124"/>
    </source>
</evidence>
<dbReference type="Gene3D" id="1.10.10.60">
    <property type="entry name" value="Homeodomain-like"/>
    <property type="match status" value="1"/>
</dbReference>
<dbReference type="GO" id="GO:0000976">
    <property type="term" value="F:transcription cis-regulatory region binding"/>
    <property type="evidence" value="ECO:0007669"/>
    <property type="project" value="TreeGrafter"/>
</dbReference>
<dbReference type="EMBL" id="DOYJ01000107">
    <property type="protein sequence ID" value="HCB75246.1"/>
    <property type="molecule type" value="Genomic_DNA"/>
</dbReference>
<dbReference type="InterPro" id="IPR018060">
    <property type="entry name" value="HTH_AraC"/>
</dbReference>
<proteinExistence type="predicted"/>
<gene>
    <name evidence="5" type="ORF">DEP91_03610</name>
</gene>
<accession>A0A3D0W946</accession>
<organism evidence="5 6">
    <name type="scientific">Sphingomonas bacterium</name>
    <dbReference type="NCBI Taxonomy" id="1895847"/>
    <lineage>
        <taxon>Bacteria</taxon>
        <taxon>Pseudomonadati</taxon>
        <taxon>Pseudomonadota</taxon>
        <taxon>Alphaproteobacteria</taxon>
        <taxon>Sphingomonadales</taxon>
        <taxon>Sphingomonadaceae</taxon>
        <taxon>Sphingomonas</taxon>
    </lineage>
</organism>
<evidence type="ECO:0000256" key="3">
    <source>
        <dbReference type="ARBA" id="ARBA00023163"/>
    </source>
</evidence>
<dbReference type="GO" id="GO:0005829">
    <property type="term" value="C:cytosol"/>
    <property type="evidence" value="ECO:0007669"/>
    <property type="project" value="TreeGrafter"/>
</dbReference>
<keyword evidence="1" id="KW-0805">Transcription regulation</keyword>
<dbReference type="PROSITE" id="PS01124">
    <property type="entry name" value="HTH_ARAC_FAMILY_2"/>
    <property type="match status" value="1"/>
</dbReference>
<keyword evidence="3" id="KW-0804">Transcription</keyword>
<dbReference type="GO" id="GO:0003700">
    <property type="term" value="F:DNA-binding transcription factor activity"/>
    <property type="evidence" value="ECO:0007669"/>
    <property type="project" value="InterPro"/>
</dbReference>
<dbReference type="PANTHER" id="PTHR47894:SF1">
    <property type="entry name" value="HTH-TYPE TRANSCRIPTIONAL REGULATOR VQSM"/>
    <property type="match status" value="1"/>
</dbReference>